<evidence type="ECO:0000313" key="7">
    <source>
        <dbReference type="Proteomes" id="UP001257277"/>
    </source>
</evidence>
<protein>
    <submittedName>
        <fullName evidence="6">TlpA disulfide reductase family protein</fullName>
    </submittedName>
</protein>
<dbReference type="SUPFAM" id="SSF52833">
    <property type="entry name" value="Thioredoxin-like"/>
    <property type="match status" value="1"/>
</dbReference>
<keyword evidence="3" id="KW-1015">Disulfide bond</keyword>
<accession>A0ABU3LES7</accession>
<dbReference type="EMBL" id="JAVTTO010000002">
    <property type="protein sequence ID" value="MDT7831699.1"/>
    <property type="molecule type" value="Genomic_DNA"/>
</dbReference>
<organism evidence="6 7">
    <name type="scientific">Asprobacillus argus</name>
    <dbReference type="NCBI Taxonomy" id="3076534"/>
    <lineage>
        <taxon>Bacteria</taxon>
        <taxon>Pseudomonadati</taxon>
        <taxon>Bacteroidota</taxon>
        <taxon>Flavobacteriia</taxon>
        <taxon>Flavobacteriales</taxon>
        <taxon>Flavobacteriaceae</taxon>
        <taxon>Asprobacillus</taxon>
    </lineage>
</organism>
<dbReference type="Gene3D" id="3.40.30.10">
    <property type="entry name" value="Glutaredoxin"/>
    <property type="match status" value="1"/>
</dbReference>
<keyword evidence="7" id="KW-1185">Reference proteome</keyword>
<reference evidence="6 7" key="1">
    <citation type="submission" date="2023-09" db="EMBL/GenBank/DDBJ databases">
        <title>Novel taxa isolated from Blanes Bay.</title>
        <authorList>
            <person name="Rey-Velasco X."/>
            <person name="Lucena T."/>
        </authorList>
    </citation>
    <scope>NUCLEOTIDE SEQUENCE [LARGE SCALE GENOMIC DNA]</scope>
    <source>
        <strain evidence="6 7">S356</strain>
    </source>
</reference>
<gene>
    <name evidence="6" type="ORF">RQM59_04870</name>
</gene>
<comment type="subcellular location">
    <subcellularLocation>
        <location evidence="1">Cell envelope</location>
    </subcellularLocation>
</comment>
<comment type="caution">
    <text evidence="6">The sequence shown here is derived from an EMBL/GenBank/DDBJ whole genome shotgun (WGS) entry which is preliminary data.</text>
</comment>
<sequence length="188" mass="21460">MKITKKAITNIAFVILIGLLIYPDSRAYFIRLISFAPSVENVEDREGVDYNNWFLTGLNTPSVGVNELEDKVLFVSLWATWCGPCIAEMPTMKKLYEDYKDKVVFLFITRENWQTVATFYKKSNYDFPAYNSNNGMPSEIFSQSIPATYIIGADQKIAIKKIGTANWNSERVRKTLDGLLEKMPEATN</sequence>
<dbReference type="CDD" id="cd02966">
    <property type="entry name" value="TlpA_like_family"/>
    <property type="match status" value="1"/>
</dbReference>
<dbReference type="PANTHER" id="PTHR42852">
    <property type="entry name" value="THIOL:DISULFIDE INTERCHANGE PROTEIN DSBE"/>
    <property type="match status" value="1"/>
</dbReference>
<dbReference type="PANTHER" id="PTHR42852:SF6">
    <property type="entry name" value="THIOL:DISULFIDE INTERCHANGE PROTEIN DSBE"/>
    <property type="match status" value="1"/>
</dbReference>
<proteinExistence type="predicted"/>
<dbReference type="RefSeq" id="WP_349240957.1">
    <property type="nucleotide sequence ID" value="NZ_JAVTTO010000002.1"/>
</dbReference>
<dbReference type="Pfam" id="PF08534">
    <property type="entry name" value="Redoxin"/>
    <property type="match status" value="1"/>
</dbReference>
<evidence type="ECO:0000256" key="1">
    <source>
        <dbReference type="ARBA" id="ARBA00004196"/>
    </source>
</evidence>
<dbReference type="PROSITE" id="PS51352">
    <property type="entry name" value="THIOREDOXIN_2"/>
    <property type="match status" value="1"/>
</dbReference>
<evidence type="ECO:0000313" key="6">
    <source>
        <dbReference type="EMBL" id="MDT7831699.1"/>
    </source>
</evidence>
<dbReference type="Proteomes" id="UP001257277">
    <property type="component" value="Unassembled WGS sequence"/>
</dbReference>
<keyword evidence="2" id="KW-0201">Cytochrome c-type biogenesis</keyword>
<evidence type="ECO:0000259" key="5">
    <source>
        <dbReference type="PROSITE" id="PS51352"/>
    </source>
</evidence>
<dbReference type="InterPro" id="IPR050553">
    <property type="entry name" value="Thioredoxin_ResA/DsbE_sf"/>
</dbReference>
<evidence type="ECO:0000256" key="2">
    <source>
        <dbReference type="ARBA" id="ARBA00022748"/>
    </source>
</evidence>
<dbReference type="InterPro" id="IPR013740">
    <property type="entry name" value="Redoxin"/>
</dbReference>
<evidence type="ECO:0000256" key="3">
    <source>
        <dbReference type="ARBA" id="ARBA00023157"/>
    </source>
</evidence>
<keyword evidence="4" id="KW-0676">Redox-active center</keyword>
<feature type="domain" description="Thioredoxin" evidence="5">
    <location>
        <begin position="30"/>
        <end position="181"/>
    </location>
</feature>
<name>A0ABU3LES7_9FLAO</name>
<evidence type="ECO:0000256" key="4">
    <source>
        <dbReference type="ARBA" id="ARBA00023284"/>
    </source>
</evidence>
<dbReference type="InterPro" id="IPR036249">
    <property type="entry name" value="Thioredoxin-like_sf"/>
</dbReference>
<dbReference type="InterPro" id="IPR013766">
    <property type="entry name" value="Thioredoxin_domain"/>
</dbReference>